<evidence type="ECO:0000256" key="1">
    <source>
        <dbReference type="SAM" id="MobiDB-lite"/>
    </source>
</evidence>
<name>F9Q7N9_9PAST</name>
<accession>F9Q7N9</accession>
<comment type="caution">
    <text evidence="2">The sequence shown here is derived from an EMBL/GenBank/DDBJ whole genome shotgun (WGS) entry which is preliminary data.</text>
</comment>
<dbReference type="Proteomes" id="UP000006235">
    <property type="component" value="Unassembled WGS sequence"/>
</dbReference>
<dbReference type="STRING" id="1035188.HMPREF9952_0136"/>
<evidence type="ECO:0000313" key="2">
    <source>
        <dbReference type="EMBL" id="EGV06497.1"/>
    </source>
</evidence>
<gene>
    <name evidence="2" type="ORF">HMPREF9952_0136</name>
</gene>
<reference evidence="2 3" key="1">
    <citation type="submission" date="2011-07" db="EMBL/GenBank/DDBJ databases">
        <authorList>
            <person name="Harkins D.M."/>
            <person name="Madupu R."/>
            <person name="Durkin A.S."/>
            <person name="Torralba M."/>
            <person name="Methe B."/>
            <person name="Sutton G.G."/>
            <person name="Nelson K.E."/>
        </authorList>
    </citation>
    <scope>NUCLEOTIDE SEQUENCE [LARGE SCALE GENOMIC DNA]</scope>
    <source>
        <strain evidence="2 3">HK 85</strain>
    </source>
</reference>
<protein>
    <submittedName>
        <fullName evidence="2">Uncharacterized protein</fullName>
    </submittedName>
</protein>
<evidence type="ECO:0000313" key="3">
    <source>
        <dbReference type="Proteomes" id="UP000006235"/>
    </source>
</evidence>
<dbReference type="EMBL" id="AFUV01000006">
    <property type="protein sequence ID" value="EGV06497.1"/>
    <property type="molecule type" value="Genomic_DNA"/>
</dbReference>
<proteinExistence type="predicted"/>
<sequence length="59" mass="6648">MDARMPEGLHEPVYQPMQVQPNQKVATPNRATMDYVPNPTTVPEAEQFPNLDLNIKGVK</sequence>
<dbReference type="AlphaFoldDB" id="F9Q7N9"/>
<organism evidence="2 3">
    <name type="scientific">Haemophilus pittmaniae HK 85</name>
    <dbReference type="NCBI Taxonomy" id="1035188"/>
    <lineage>
        <taxon>Bacteria</taxon>
        <taxon>Pseudomonadati</taxon>
        <taxon>Pseudomonadota</taxon>
        <taxon>Gammaproteobacteria</taxon>
        <taxon>Pasteurellales</taxon>
        <taxon>Pasteurellaceae</taxon>
        <taxon>Haemophilus</taxon>
    </lineage>
</organism>
<feature type="compositionally biased region" description="Basic and acidic residues" evidence="1">
    <location>
        <begin position="1"/>
        <end position="10"/>
    </location>
</feature>
<feature type="region of interest" description="Disordered" evidence="1">
    <location>
        <begin position="1"/>
        <end position="24"/>
    </location>
</feature>